<dbReference type="PROSITE" id="PS51186">
    <property type="entry name" value="GNAT"/>
    <property type="match status" value="1"/>
</dbReference>
<dbReference type="AlphaFoldDB" id="A0A928Q4L0"/>
<evidence type="ECO:0000313" key="4">
    <source>
        <dbReference type="EMBL" id="MBE6833040.1"/>
    </source>
</evidence>
<dbReference type="CDD" id="cd04301">
    <property type="entry name" value="NAT_SF"/>
    <property type="match status" value="1"/>
</dbReference>
<dbReference type="Proteomes" id="UP000754750">
    <property type="component" value="Unassembled WGS sequence"/>
</dbReference>
<dbReference type="InterPro" id="IPR000182">
    <property type="entry name" value="GNAT_dom"/>
</dbReference>
<evidence type="ECO:0000256" key="1">
    <source>
        <dbReference type="ARBA" id="ARBA00022679"/>
    </source>
</evidence>
<dbReference type="RefSeq" id="WP_020071854.1">
    <property type="nucleotide sequence ID" value="NZ_JBKWRC010000001.1"/>
</dbReference>
<dbReference type="PANTHER" id="PTHR43626">
    <property type="entry name" value="ACYL-COA N-ACYLTRANSFERASE"/>
    <property type="match status" value="1"/>
</dbReference>
<accession>A0A928Q4L0</accession>
<evidence type="ECO:0000313" key="5">
    <source>
        <dbReference type="Proteomes" id="UP000754750"/>
    </source>
</evidence>
<dbReference type="Pfam" id="PF13673">
    <property type="entry name" value="Acetyltransf_10"/>
    <property type="match status" value="1"/>
</dbReference>
<gene>
    <name evidence="4" type="ORF">E7512_05570</name>
</gene>
<proteinExistence type="predicted"/>
<organism evidence="4 5">
    <name type="scientific">Faecalispora sporosphaeroides</name>
    <dbReference type="NCBI Taxonomy" id="1549"/>
    <lineage>
        <taxon>Bacteria</taxon>
        <taxon>Bacillati</taxon>
        <taxon>Bacillota</taxon>
        <taxon>Clostridia</taxon>
        <taxon>Eubacteriales</taxon>
        <taxon>Oscillospiraceae</taxon>
        <taxon>Faecalispora</taxon>
    </lineage>
</organism>
<comment type="caution">
    <text evidence="4">The sequence shown here is derived from an EMBL/GenBank/DDBJ whole genome shotgun (WGS) entry which is preliminary data.</text>
</comment>
<keyword evidence="2" id="KW-0012">Acyltransferase</keyword>
<evidence type="ECO:0000259" key="3">
    <source>
        <dbReference type="PROSITE" id="PS51186"/>
    </source>
</evidence>
<dbReference type="InterPro" id="IPR045039">
    <property type="entry name" value="NSI-like"/>
</dbReference>
<name>A0A928Q4L0_9FIRM</name>
<dbReference type="SUPFAM" id="SSF55729">
    <property type="entry name" value="Acyl-CoA N-acyltransferases (Nat)"/>
    <property type="match status" value="1"/>
</dbReference>
<evidence type="ECO:0000256" key="2">
    <source>
        <dbReference type="ARBA" id="ARBA00023315"/>
    </source>
</evidence>
<keyword evidence="1" id="KW-0808">Transferase</keyword>
<dbReference type="EMBL" id="SVNY01000002">
    <property type="protein sequence ID" value="MBE6833040.1"/>
    <property type="molecule type" value="Genomic_DNA"/>
</dbReference>
<dbReference type="PANTHER" id="PTHR43626:SF4">
    <property type="entry name" value="GCN5-RELATED N-ACETYLTRANSFERASE 2, CHLOROPLASTIC"/>
    <property type="match status" value="1"/>
</dbReference>
<sequence length="140" mass="15588">MNLAVEYNCGGIDWEELACVIEAAGLAPHPPETFRKAFENSFAVVFLRDGQRLIGCARALSDAVVQSALYDVALLPEYQGRGLGRTLLEEMLRQLPDGNTILYASPGKEPFYERFGFGRLKTGMGKFSDPERVRQRGMLE</sequence>
<dbReference type="InterPro" id="IPR016181">
    <property type="entry name" value="Acyl_CoA_acyltransferase"/>
</dbReference>
<dbReference type="GO" id="GO:0008080">
    <property type="term" value="F:N-acetyltransferase activity"/>
    <property type="evidence" value="ECO:0007669"/>
    <property type="project" value="InterPro"/>
</dbReference>
<dbReference type="Gene3D" id="3.40.630.30">
    <property type="match status" value="1"/>
</dbReference>
<reference evidence="4" key="1">
    <citation type="submission" date="2019-04" db="EMBL/GenBank/DDBJ databases">
        <title>Evolution of Biomass-Degrading Anaerobic Consortia Revealed by Metagenomics.</title>
        <authorList>
            <person name="Peng X."/>
        </authorList>
    </citation>
    <scope>NUCLEOTIDE SEQUENCE</scope>
    <source>
        <strain evidence="4">SIG551</strain>
    </source>
</reference>
<dbReference type="GO" id="GO:0005737">
    <property type="term" value="C:cytoplasm"/>
    <property type="evidence" value="ECO:0007669"/>
    <property type="project" value="TreeGrafter"/>
</dbReference>
<feature type="domain" description="N-acetyltransferase" evidence="3">
    <location>
        <begin position="5"/>
        <end position="140"/>
    </location>
</feature>
<protein>
    <submittedName>
        <fullName evidence="4">GNAT family N-acetyltransferase</fullName>
    </submittedName>
</protein>